<evidence type="ECO:0000256" key="4">
    <source>
        <dbReference type="SAM" id="MobiDB-lite"/>
    </source>
</evidence>
<dbReference type="PANTHER" id="PTHR13389">
    <property type="entry name" value="PUMILIO HOMOLOG 3"/>
    <property type="match status" value="1"/>
</dbReference>
<dbReference type="SUPFAM" id="SSF48371">
    <property type="entry name" value="ARM repeat"/>
    <property type="match status" value="1"/>
</dbReference>
<keyword evidence="2" id="KW-0694">RNA-binding</keyword>
<dbReference type="EMBL" id="JANBTW010000052">
    <property type="protein sequence ID" value="KAJ2675017.1"/>
    <property type="molecule type" value="Genomic_DNA"/>
</dbReference>
<dbReference type="Proteomes" id="UP001151518">
    <property type="component" value="Unassembled WGS sequence"/>
</dbReference>
<gene>
    <name evidence="6" type="primary">puf6</name>
    <name evidence="6" type="ORF">GGI25_004165</name>
</gene>
<protein>
    <submittedName>
        <fullName evidence="6">Pumilio y domain member 6</fullName>
    </submittedName>
</protein>
<dbReference type="Pfam" id="PF08144">
    <property type="entry name" value="CPL"/>
    <property type="match status" value="1"/>
</dbReference>
<dbReference type="GO" id="GO:0006417">
    <property type="term" value="P:regulation of translation"/>
    <property type="evidence" value="ECO:0007669"/>
    <property type="project" value="TreeGrafter"/>
</dbReference>
<evidence type="ECO:0000313" key="7">
    <source>
        <dbReference type="Proteomes" id="UP001151518"/>
    </source>
</evidence>
<dbReference type="InterPro" id="IPR011989">
    <property type="entry name" value="ARM-like"/>
</dbReference>
<dbReference type="SMART" id="SM00025">
    <property type="entry name" value="Pumilio"/>
    <property type="match status" value="5"/>
</dbReference>
<feature type="domain" description="PUM-HD" evidence="5">
    <location>
        <begin position="32"/>
        <end position="372"/>
    </location>
</feature>
<sequence>MAVTGKRKAIALPTEQKKKHPKTEQLKPVLIKQWETLRSHTLTADERRTQMGKMMELLRGHIHEITLKHDTSRVIQTCLKHGTMEERGEIAKELSGHYVELSKSVYGRHIVIRLLKYHPPSRREIIGSFKGSVAKLLKHKEAAMVIEELFAVYANSAERQMMVAELYGAEFTLFNEHKRGLEGLEPVKRDAVLRSLGSTLLVLLEKQPQLSIVHRALLDYLMASAAPEEVTVRARELVAEILHTREGSRAAMLLFLRGGAKDRKQMLKTIKPYLKRISQEEHGHSVLLVALDCTDDTVLLGKTLGELWDTPGELVSDQYARRIPLYMLAGRNPQYVGQDALEMMRMGDTWGASKKDPAKRQSELSGIVEQAMAKWLEEAPASVFEPFPSQVACETLLRARAISNAWAQMLELVRKEVDAGHVLVDKVANRVITSCIMAEHNARVPFGSDVLGVLEQSGQLVDAACWGAFPVRALLESQATGGRTKELLAPHCKRIREAMNAAETGKRNFEAILSHLSK</sequence>
<dbReference type="InterPro" id="IPR001313">
    <property type="entry name" value="Pumilio_RNA-bd_rpt"/>
</dbReference>
<dbReference type="InterPro" id="IPR016024">
    <property type="entry name" value="ARM-type_fold"/>
</dbReference>
<accession>A0A9W8G516</accession>
<dbReference type="PANTHER" id="PTHR13389:SF0">
    <property type="entry name" value="PUMILIO HOMOLOG 3"/>
    <property type="match status" value="1"/>
</dbReference>
<evidence type="ECO:0000259" key="5">
    <source>
        <dbReference type="PROSITE" id="PS50303"/>
    </source>
</evidence>
<dbReference type="PROSITE" id="PS50302">
    <property type="entry name" value="PUM"/>
    <property type="match status" value="2"/>
</dbReference>
<dbReference type="Gene3D" id="1.25.10.10">
    <property type="entry name" value="Leucine-rich Repeat Variant"/>
    <property type="match status" value="1"/>
</dbReference>
<dbReference type="Pfam" id="PF00806">
    <property type="entry name" value="PUF"/>
    <property type="match status" value="1"/>
</dbReference>
<dbReference type="PROSITE" id="PS50303">
    <property type="entry name" value="PUM_HD"/>
    <property type="match status" value="1"/>
</dbReference>
<dbReference type="InterPro" id="IPR012959">
    <property type="entry name" value="CPL_dom"/>
</dbReference>
<feature type="repeat" description="Pumilio" evidence="3">
    <location>
        <begin position="56"/>
        <end position="92"/>
    </location>
</feature>
<reference evidence="6" key="1">
    <citation type="submission" date="2022-07" db="EMBL/GenBank/DDBJ databases">
        <title>Phylogenomic reconstructions and comparative analyses of Kickxellomycotina fungi.</title>
        <authorList>
            <person name="Reynolds N.K."/>
            <person name="Stajich J.E."/>
            <person name="Barry K."/>
            <person name="Grigoriev I.V."/>
            <person name="Crous P."/>
            <person name="Smith M.E."/>
        </authorList>
    </citation>
    <scope>NUCLEOTIDE SEQUENCE</scope>
    <source>
        <strain evidence="6">NRRL 3115</strain>
    </source>
</reference>
<evidence type="ECO:0000256" key="1">
    <source>
        <dbReference type="ARBA" id="ARBA00022737"/>
    </source>
</evidence>
<feature type="repeat" description="Pumilio" evidence="3">
    <location>
        <begin position="93"/>
        <end position="128"/>
    </location>
</feature>
<dbReference type="GO" id="GO:0005730">
    <property type="term" value="C:nucleolus"/>
    <property type="evidence" value="ECO:0007669"/>
    <property type="project" value="TreeGrafter"/>
</dbReference>
<dbReference type="OrthoDB" id="497380at2759"/>
<keyword evidence="1" id="KW-0677">Repeat</keyword>
<evidence type="ECO:0000313" key="6">
    <source>
        <dbReference type="EMBL" id="KAJ2675017.1"/>
    </source>
</evidence>
<evidence type="ECO:0000256" key="3">
    <source>
        <dbReference type="PROSITE-ProRule" id="PRU00317"/>
    </source>
</evidence>
<dbReference type="InterPro" id="IPR033133">
    <property type="entry name" value="PUM-HD"/>
</dbReference>
<proteinExistence type="predicted"/>
<dbReference type="AlphaFoldDB" id="A0A9W8G516"/>
<organism evidence="6 7">
    <name type="scientific">Coemansia spiralis</name>
    <dbReference type="NCBI Taxonomy" id="417178"/>
    <lineage>
        <taxon>Eukaryota</taxon>
        <taxon>Fungi</taxon>
        <taxon>Fungi incertae sedis</taxon>
        <taxon>Zoopagomycota</taxon>
        <taxon>Kickxellomycotina</taxon>
        <taxon>Kickxellomycetes</taxon>
        <taxon>Kickxellales</taxon>
        <taxon>Kickxellaceae</taxon>
        <taxon>Coemansia</taxon>
    </lineage>
</organism>
<feature type="region of interest" description="Disordered" evidence="4">
    <location>
        <begin position="1"/>
        <end position="24"/>
    </location>
</feature>
<dbReference type="InterPro" id="IPR040059">
    <property type="entry name" value="PUM3"/>
</dbReference>
<evidence type="ECO:0000256" key="2">
    <source>
        <dbReference type="ARBA" id="ARBA00022884"/>
    </source>
</evidence>
<name>A0A9W8G516_9FUNG</name>
<comment type="caution">
    <text evidence="6">The sequence shown here is derived from an EMBL/GenBank/DDBJ whole genome shotgun (WGS) entry which is preliminary data.</text>
</comment>
<dbReference type="GO" id="GO:0003729">
    <property type="term" value="F:mRNA binding"/>
    <property type="evidence" value="ECO:0007669"/>
    <property type="project" value="TreeGrafter"/>
</dbReference>